<evidence type="ECO:0000313" key="3">
    <source>
        <dbReference type="EMBL" id="SLM17858.1"/>
    </source>
</evidence>
<evidence type="ECO:0000256" key="2">
    <source>
        <dbReference type="SAM" id="SignalP"/>
    </source>
</evidence>
<dbReference type="InterPro" id="IPR005064">
    <property type="entry name" value="BUG"/>
</dbReference>
<sequence length="324" mass="34836">MRKFILLAVILSLVAGIPAFAKDPAYPTKPITIICPWSAGGGTDNTARFIAGMLSKELGVPVIVLNKTGGSGAVGHMEGALAAPDGYTITNITFELNTLKYLGYANLTPAGIMPIFQFNEDADALSVQADSPYKNVKDLLDAIKAKPDGTFLFSGSTIACAWDLPRIQMLMAAGINPKRVKFIPTQGGAAPAITELLGGHVDAVVCSYPEIAPQVEAGKVRTLAVFSDQRNPLYPNIPTLKEQGIDVTGGTWRGFAVPLKTPDYVVKTLTDALKKITASKEFVDFMNKNQFGIKIRDQKEFTDFINDQFKTLEGVMEAAGYLSK</sequence>
<keyword evidence="2" id="KW-0732">Signal</keyword>
<feature type="signal peptide" evidence="2">
    <location>
        <begin position="1"/>
        <end position="21"/>
    </location>
</feature>
<gene>
    <name evidence="3" type="ORF">SPIRO4BDMA_40427</name>
</gene>
<accession>A0A3P3XNJ1</accession>
<organism evidence="3">
    <name type="scientific">uncultured spirochete</name>
    <dbReference type="NCBI Taxonomy" id="156406"/>
    <lineage>
        <taxon>Bacteria</taxon>
        <taxon>Pseudomonadati</taxon>
        <taxon>Spirochaetota</taxon>
        <taxon>Spirochaetia</taxon>
        <taxon>Spirochaetales</taxon>
        <taxon>environmental samples</taxon>
    </lineage>
</organism>
<dbReference type="PANTHER" id="PTHR42928">
    <property type="entry name" value="TRICARBOXYLATE-BINDING PROTEIN"/>
    <property type="match status" value="1"/>
</dbReference>
<dbReference type="EMBL" id="FWDO01000004">
    <property type="protein sequence ID" value="SLM17858.1"/>
    <property type="molecule type" value="Genomic_DNA"/>
</dbReference>
<reference evidence="3" key="1">
    <citation type="submission" date="2017-02" db="EMBL/GenBank/DDBJ databases">
        <authorList>
            <person name="Regsiter A."/>
            <person name="William W."/>
        </authorList>
    </citation>
    <scope>NUCLEOTIDE SEQUENCE</scope>
    <source>
        <strain evidence="3">BdmA 4</strain>
    </source>
</reference>
<dbReference type="AlphaFoldDB" id="A0A3P3XNJ1"/>
<dbReference type="InterPro" id="IPR042100">
    <property type="entry name" value="Bug_dom1"/>
</dbReference>
<comment type="similarity">
    <text evidence="1">Belongs to the UPF0065 (bug) family.</text>
</comment>
<feature type="chain" id="PRO_5018134170" description="Tripartite tricarboxylate transporter substrate binding protein" evidence="2">
    <location>
        <begin position="22"/>
        <end position="324"/>
    </location>
</feature>
<dbReference type="Pfam" id="PF03401">
    <property type="entry name" value="TctC"/>
    <property type="match status" value="1"/>
</dbReference>
<dbReference type="PIRSF" id="PIRSF017082">
    <property type="entry name" value="YflP"/>
    <property type="match status" value="1"/>
</dbReference>
<dbReference type="Gene3D" id="3.40.190.10">
    <property type="entry name" value="Periplasmic binding protein-like II"/>
    <property type="match status" value="1"/>
</dbReference>
<dbReference type="PANTHER" id="PTHR42928:SF5">
    <property type="entry name" value="BLR1237 PROTEIN"/>
    <property type="match status" value="1"/>
</dbReference>
<protein>
    <recommendedName>
        <fullName evidence="4">Tripartite tricarboxylate transporter substrate binding protein</fullName>
    </recommendedName>
</protein>
<proteinExistence type="inferred from homology"/>
<name>A0A3P3XNJ1_9SPIR</name>
<evidence type="ECO:0000256" key="1">
    <source>
        <dbReference type="ARBA" id="ARBA00006987"/>
    </source>
</evidence>
<dbReference type="SUPFAM" id="SSF53850">
    <property type="entry name" value="Periplasmic binding protein-like II"/>
    <property type="match status" value="1"/>
</dbReference>
<dbReference type="Gene3D" id="3.40.190.150">
    <property type="entry name" value="Bordetella uptake gene, domain 1"/>
    <property type="match status" value="1"/>
</dbReference>
<evidence type="ECO:0008006" key="4">
    <source>
        <dbReference type="Google" id="ProtNLM"/>
    </source>
</evidence>
<dbReference type="CDD" id="cd07012">
    <property type="entry name" value="PBP2_Bug_TTT"/>
    <property type="match status" value="1"/>
</dbReference>